<dbReference type="Proteomes" id="UP000824089">
    <property type="component" value="Unassembled WGS sequence"/>
</dbReference>
<evidence type="ECO:0000256" key="5">
    <source>
        <dbReference type="ARBA" id="ARBA00022989"/>
    </source>
</evidence>
<dbReference type="AlphaFoldDB" id="A0A9D1I7G7"/>
<evidence type="ECO:0000256" key="8">
    <source>
        <dbReference type="ARBA" id="ARBA00023209"/>
    </source>
</evidence>
<evidence type="ECO:0000256" key="9">
    <source>
        <dbReference type="ARBA" id="ARBA00023264"/>
    </source>
</evidence>
<keyword evidence="11" id="KW-0012">Acyltransferase</keyword>
<evidence type="ECO:0000313" key="11">
    <source>
        <dbReference type="EMBL" id="HIU29629.1"/>
    </source>
</evidence>
<dbReference type="PANTHER" id="PTHR30309">
    <property type="entry name" value="INNER MEMBRANE PROTEIN YGIH"/>
    <property type="match status" value="1"/>
</dbReference>
<dbReference type="GO" id="GO:0005886">
    <property type="term" value="C:plasma membrane"/>
    <property type="evidence" value="ECO:0007669"/>
    <property type="project" value="InterPro"/>
</dbReference>
<reference evidence="11" key="1">
    <citation type="submission" date="2020-10" db="EMBL/GenBank/DDBJ databases">
        <authorList>
            <person name="Gilroy R."/>
        </authorList>
    </citation>
    <scope>NUCLEOTIDE SEQUENCE</scope>
    <source>
        <strain evidence="11">CHK195-4489</strain>
    </source>
</reference>
<feature type="transmembrane region" description="Helical" evidence="10">
    <location>
        <begin position="56"/>
        <end position="81"/>
    </location>
</feature>
<keyword evidence="4 10" id="KW-0812">Transmembrane</keyword>
<reference evidence="11" key="2">
    <citation type="journal article" date="2021" name="PeerJ">
        <title>Extensive microbial diversity within the chicken gut microbiome revealed by metagenomics and culture.</title>
        <authorList>
            <person name="Gilroy R."/>
            <person name="Ravi A."/>
            <person name="Getino M."/>
            <person name="Pursley I."/>
            <person name="Horton D.L."/>
            <person name="Alikhan N.F."/>
            <person name="Baker D."/>
            <person name="Gharbi K."/>
            <person name="Hall N."/>
            <person name="Watson M."/>
            <person name="Adriaenssens E.M."/>
            <person name="Foster-Nyarko E."/>
            <person name="Jarju S."/>
            <person name="Secka A."/>
            <person name="Antonio M."/>
            <person name="Oren A."/>
            <person name="Chaudhuri R.R."/>
            <person name="La Ragione R."/>
            <person name="Hildebrand F."/>
            <person name="Pallen M.J."/>
        </authorList>
    </citation>
    <scope>NUCLEOTIDE SEQUENCE</scope>
    <source>
        <strain evidence="11">CHK195-4489</strain>
    </source>
</reference>
<evidence type="ECO:0000256" key="10">
    <source>
        <dbReference type="SAM" id="Phobius"/>
    </source>
</evidence>
<dbReference type="PANTHER" id="PTHR30309:SF0">
    <property type="entry name" value="GLYCEROL-3-PHOSPHATE ACYLTRANSFERASE-RELATED"/>
    <property type="match status" value="1"/>
</dbReference>
<evidence type="ECO:0000256" key="7">
    <source>
        <dbReference type="ARBA" id="ARBA00023136"/>
    </source>
</evidence>
<evidence type="ECO:0000256" key="1">
    <source>
        <dbReference type="ARBA" id="ARBA00022475"/>
    </source>
</evidence>
<dbReference type="GO" id="GO:0043772">
    <property type="term" value="F:acyl-phosphate glycerol-3-phosphate acyltransferase activity"/>
    <property type="evidence" value="ECO:0007669"/>
    <property type="project" value="InterPro"/>
</dbReference>
<keyword evidence="8" id="KW-0594">Phospholipid biosynthesis</keyword>
<feature type="transmembrane region" description="Helical" evidence="10">
    <location>
        <begin position="87"/>
        <end position="109"/>
    </location>
</feature>
<keyword evidence="1" id="KW-1003">Cell membrane</keyword>
<dbReference type="Pfam" id="PF02660">
    <property type="entry name" value="G3P_acyltransf"/>
    <property type="match status" value="1"/>
</dbReference>
<keyword evidence="3" id="KW-0808">Transferase</keyword>
<evidence type="ECO:0000256" key="4">
    <source>
        <dbReference type="ARBA" id="ARBA00022692"/>
    </source>
</evidence>
<feature type="non-terminal residue" evidence="11">
    <location>
        <position position="114"/>
    </location>
</feature>
<evidence type="ECO:0000313" key="12">
    <source>
        <dbReference type="Proteomes" id="UP000824089"/>
    </source>
</evidence>
<keyword evidence="7 10" id="KW-0472">Membrane</keyword>
<evidence type="ECO:0000256" key="2">
    <source>
        <dbReference type="ARBA" id="ARBA00022516"/>
    </source>
</evidence>
<organism evidence="11 12">
    <name type="scientific">Candidatus Egerieisoma faecipullorum</name>
    <dbReference type="NCBI Taxonomy" id="2840963"/>
    <lineage>
        <taxon>Bacteria</taxon>
        <taxon>Bacillati</taxon>
        <taxon>Bacillota</taxon>
        <taxon>Clostridia</taxon>
        <taxon>Eubacteriales</taxon>
        <taxon>Clostridiaceae</taxon>
        <taxon>Clostridiaceae incertae sedis</taxon>
        <taxon>Candidatus Egerieisoma</taxon>
    </lineage>
</organism>
<accession>A0A9D1I7G7</accession>
<keyword evidence="2" id="KW-0444">Lipid biosynthesis</keyword>
<dbReference type="EMBL" id="DVMM01000099">
    <property type="protein sequence ID" value="HIU29629.1"/>
    <property type="molecule type" value="Genomic_DNA"/>
</dbReference>
<keyword evidence="9" id="KW-1208">Phospholipid metabolism</keyword>
<dbReference type="InterPro" id="IPR003811">
    <property type="entry name" value="G3P_acylTferase_PlsY"/>
</dbReference>
<dbReference type="GO" id="GO:0008654">
    <property type="term" value="P:phospholipid biosynthetic process"/>
    <property type="evidence" value="ECO:0007669"/>
    <property type="project" value="UniProtKB-KW"/>
</dbReference>
<sequence length="114" mass="12134">MKYYLLLTAAALIGYLLGSINTAVILSKLLYKKDIRLQGSGNAGMTNMQRIYGKKAALFTFLGDFCKGIVAVVIGRLLLGIFASKGLHGACIAGAFAVVGHTWPLYFGFRGGKG</sequence>
<feature type="transmembrane region" description="Helical" evidence="10">
    <location>
        <begin position="6"/>
        <end position="26"/>
    </location>
</feature>
<protein>
    <submittedName>
        <fullName evidence="11">Glycerol-3-phosphate acyltransferase</fullName>
    </submittedName>
</protein>
<keyword evidence="5 10" id="KW-1133">Transmembrane helix</keyword>
<gene>
    <name evidence="11" type="ORF">IAD50_04965</name>
</gene>
<name>A0A9D1I7G7_9CLOT</name>
<keyword evidence="6" id="KW-0443">Lipid metabolism</keyword>
<comment type="caution">
    <text evidence="11">The sequence shown here is derived from an EMBL/GenBank/DDBJ whole genome shotgun (WGS) entry which is preliminary data.</text>
</comment>
<proteinExistence type="predicted"/>
<evidence type="ECO:0000256" key="6">
    <source>
        <dbReference type="ARBA" id="ARBA00023098"/>
    </source>
</evidence>
<dbReference type="SMART" id="SM01207">
    <property type="entry name" value="G3P_acyltransf"/>
    <property type="match status" value="1"/>
</dbReference>
<evidence type="ECO:0000256" key="3">
    <source>
        <dbReference type="ARBA" id="ARBA00022679"/>
    </source>
</evidence>